<organism evidence="2 3">
    <name type="scientific">Vitis vinifera</name>
    <name type="common">Grape</name>
    <dbReference type="NCBI Taxonomy" id="29760"/>
    <lineage>
        <taxon>Eukaryota</taxon>
        <taxon>Viridiplantae</taxon>
        <taxon>Streptophyta</taxon>
        <taxon>Embryophyta</taxon>
        <taxon>Tracheophyta</taxon>
        <taxon>Spermatophyta</taxon>
        <taxon>Magnoliopsida</taxon>
        <taxon>eudicotyledons</taxon>
        <taxon>Gunneridae</taxon>
        <taxon>Pentapetalae</taxon>
        <taxon>rosids</taxon>
        <taxon>Vitales</taxon>
        <taxon>Vitaceae</taxon>
        <taxon>Viteae</taxon>
        <taxon>Vitis</taxon>
    </lineage>
</organism>
<accession>A0ABY9DY68</accession>
<protein>
    <submittedName>
        <fullName evidence="2">Uncharacterized protein</fullName>
    </submittedName>
</protein>
<evidence type="ECO:0000256" key="1">
    <source>
        <dbReference type="SAM" id="MobiDB-lite"/>
    </source>
</evidence>
<dbReference type="Proteomes" id="UP001227230">
    <property type="component" value="Chromosome 19"/>
</dbReference>
<evidence type="ECO:0000313" key="2">
    <source>
        <dbReference type="EMBL" id="WKA12412.1"/>
    </source>
</evidence>
<name>A0ABY9DY68_VITVI</name>
<dbReference type="EMBL" id="CP126666">
    <property type="protein sequence ID" value="WKA12412.1"/>
    <property type="molecule type" value="Genomic_DNA"/>
</dbReference>
<reference evidence="2 3" key="1">
    <citation type="journal article" date="2023" name="Hortic Res">
        <title>The complete reference genome for grapevine (Vitis vinifera L.) genetics and breeding.</title>
        <authorList>
            <person name="Shi X."/>
            <person name="Cao S."/>
            <person name="Wang X."/>
            <person name="Huang S."/>
            <person name="Wang Y."/>
            <person name="Liu Z."/>
            <person name="Liu W."/>
            <person name="Leng X."/>
            <person name="Peng Y."/>
            <person name="Wang N."/>
            <person name="Wang Y."/>
            <person name="Ma Z."/>
            <person name="Xu X."/>
            <person name="Zhang F."/>
            <person name="Xue H."/>
            <person name="Zhong H."/>
            <person name="Wang Y."/>
            <person name="Zhang K."/>
            <person name="Velt A."/>
            <person name="Avia K."/>
            <person name="Holtgrawe D."/>
            <person name="Grimplet J."/>
            <person name="Matus J.T."/>
            <person name="Ware D."/>
            <person name="Wu X."/>
            <person name="Wang H."/>
            <person name="Liu C."/>
            <person name="Fang Y."/>
            <person name="Rustenholz C."/>
            <person name="Cheng Z."/>
            <person name="Xiao H."/>
            <person name="Zhou Y."/>
        </authorList>
    </citation>
    <scope>NUCLEOTIDE SEQUENCE [LARGE SCALE GENOMIC DNA]</scope>
    <source>
        <strain evidence="3">cv. Pinot noir / PN40024</strain>
        <tissue evidence="2">Leaf</tissue>
    </source>
</reference>
<feature type="region of interest" description="Disordered" evidence="1">
    <location>
        <begin position="1"/>
        <end position="28"/>
    </location>
</feature>
<proteinExistence type="predicted"/>
<evidence type="ECO:0000313" key="3">
    <source>
        <dbReference type="Proteomes" id="UP001227230"/>
    </source>
</evidence>
<sequence length="244" mass="27138">MPLPFSLQFPSSKFQAPTKSSSKKKGEIHTLRRKLLKNKHLPNHKIPMEFFPIERTIIFRVFLFWFAASIKPQQSQQHRRQRPRPARDGGFRCMCRPERWAAPETSRPSELPSALISSSLRMSVPALVSLTISSSAVFMSSAFIPGTLSIIPTLLSLFTPVAPNGPSCPHELTTTFASITFGSIHDCVSWFIDTRAQLVTTPPTFPSFIIRSSAATALKSFTLGLAKSLLMMVDVKRAACFITT</sequence>
<gene>
    <name evidence="2" type="ORF">VitviT2T_029794</name>
</gene>
<keyword evidence="3" id="KW-1185">Reference proteome</keyword>
<feature type="compositionally biased region" description="Polar residues" evidence="1">
    <location>
        <begin position="8"/>
        <end position="20"/>
    </location>
</feature>